<evidence type="ECO:0000256" key="7">
    <source>
        <dbReference type="ARBA" id="ARBA00023061"/>
    </source>
</evidence>
<protein>
    <recommendedName>
        <fullName evidence="5 9">Alpha-acetolactate decarboxylase</fullName>
        <ecNumber evidence="4 9">4.1.1.5</ecNumber>
    </recommendedName>
</protein>
<keyword evidence="6 9" id="KW-0210">Decarboxylase</keyword>
<keyword evidence="11" id="KW-1185">Reference proteome</keyword>
<proteinExistence type="inferred from homology"/>
<evidence type="ECO:0000256" key="1">
    <source>
        <dbReference type="ARBA" id="ARBA00001784"/>
    </source>
</evidence>
<organism evidence="10 11">
    <name type="scientific">Pseudochryseolinea flava</name>
    <dbReference type="NCBI Taxonomy" id="2059302"/>
    <lineage>
        <taxon>Bacteria</taxon>
        <taxon>Pseudomonadati</taxon>
        <taxon>Bacteroidota</taxon>
        <taxon>Cytophagia</taxon>
        <taxon>Cytophagales</taxon>
        <taxon>Fulvivirgaceae</taxon>
        <taxon>Pseudochryseolinea</taxon>
    </lineage>
</organism>
<evidence type="ECO:0000256" key="4">
    <source>
        <dbReference type="ARBA" id="ARBA00013204"/>
    </source>
</evidence>
<comment type="catalytic activity">
    <reaction evidence="1 9">
        <text>(2S)-2-acetolactate + H(+) = (R)-acetoin + CO2</text>
        <dbReference type="Rhea" id="RHEA:21580"/>
        <dbReference type="ChEBI" id="CHEBI:15378"/>
        <dbReference type="ChEBI" id="CHEBI:15686"/>
        <dbReference type="ChEBI" id="CHEBI:16526"/>
        <dbReference type="ChEBI" id="CHEBI:58476"/>
        <dbReference type="EC" id="4.1.1.5"/>
    </reaction>
</comment>
<dbReference type="UniPathway" id="UPA00626">
    <property type="reaction ID" value="UER00678"/>
</dbReference>
<dbReference type="PIRSF" id="PIRSF001332">
    <property type="entry name" value="Acetolac_decarb"/>
    <property type="match status" value="1"/>
</dbReference>
<reference evidence="10 11" key="1">
    <citation type="submission" date="2018-06" db="EMBL/GenBank/DDBJ databases">
        <title>Chryseolinea flavus sp. nov., a member of the phylum Bacteroidetes isolated from soil.</title>
        <authorList>
            <person name="Li Y."/>
            <person name="Wang J."/>
        </authorList>
    </citation>
    <scope>NUCLEOTIDE SEQUENCE [LARGE SCALE GENOMIC DNA]</scope>
    <source>
        <strain evidence="10 11">SDU1-6</strain>
    </source>
</reference>
<evidence type="ECO:0000256" key="6">
    <source>
        <dbReference type="ARBA" id="ARBA00022793"/>
    </source>
</evidence>
<sequence length="242" mass="27288">MKTFLTTLLIFIVFRTIGQPDEAIHYVSLNHAIHEGQFDGVSPVSWVKGLANFGLGSEEKLKSEVVVLDGKFYKIPASGKVEQLKSDDQLAFAALKQFVPDTTVRFDKPITLEELQNYLSKIIDVNAFSAIRVDATFDHAIFRSFEEQQKPYKPITDITETVFTKENIRGTIVGFFTPKSAEVLNSPAYHFHFIDEARETGGHLKAAVLRMMEIQIDYAQAATIHLPSRESIKHIDLNTTKK</sequence>
<keyword evidence="8 9" id="KW-0456">Lyase</keyword>
<evidence type="ECO:0000313" key="11">
    <source>
        <dbReference type="Proteomes" id="UP000251889"/>
    </source>
</evidence>
<evidence type="ECO:0000256" key="2">
    <source>
        <dbReference type="ARBA" id="ARBA00005170"/>
    </source>
</evidence>
<dbReference type="InterPro" id="IPR005128">
    <property type="entry name" value="Acetolactate_a_deCO2ase"/>
</dbReference>
<comment type="pathway">
    <text evidence="2 9">Polyol metabolism; (R,R)-butane-2,3-diol biosynthesis; (R,R)-butane-2,3-diol from pyruvate: step 2/3.</text>
</comment>
<evidence type="ECO:0000256" key="5">
    <source>
        <dbReference type="ARBA" id="ARBA00020164"/>
    </source>
</evidence>
<dbReference type="Pfam" id="PF03306">
    <property type="entry name" value="AAL_decarboxy"/>
    <property type="match status" value="1"/>
</dbReference>
<dbReference type="OrthoDB" id="8612680at2"/>
<comment type="caution">
    <text evidence="10">The sequence shown here is derived from an EMBL/GenBank/DDBJ whole genome shotgun (WGS) entry which is preliminary data.</text>
</comment>
<dbReference type="RefSeq" id="WP_112749095.1">
    <property type="nucleotide sequence ID" value="NZ_QMFY01000015.1"/>
</dbReference>
<gene>
    <name evidence="10" type="ORF">DQQ10_22030</name>
</gene>
<dbReference type="GO" id="GO:0047605">
    <property type="term" value="F:acetolactate decarboxylase activity"/>
    <property type="evidence" value="ECO:0007669"/>
    <property type="project" value="UniProtKB-UniRule"/>
</dbReference>
<dbReference type="CDD" id="cd17299">
    <property type="entry name" value="acetolactate_decarboxylase"/>
    <property type="match status" value="1"/>
</dbReference>
<dbReference type="EMBL" id="QMFY01000015">
    <property type="protein sequence ID" value="RAV98698.1"/>
    <property type="molecule type" value="Genomic_DNA"/>
</dbReference>
<dbReference type="PANTHER" id="PTHR35524:SF1">
    <property type="entry name" value="ALPHA-ACETOLACTATE DECARBOXYLASE"/>
    <property type="match status" value="1"/>
</dbReference>
<keyword evidence="7 9" id="KW-0005">Acetoin biosynthesis</keyword>
<dbReference type="AlphaFoldDB" id="A0A364XXH4"/>
<name>A0A364XXH4_9BACT</name>
<evidence type="ECO:0000256" key="3">
    <source>
        <dbReference type="ARBA" id="ARBA00007106"/>
    </source>
</evidence>
<dbReference type="GO" id="GO:0045151">
    <property type="term" value="P:acetoin biosynthetic process"/>
    <property type="evidence" value="ECO:0007669"/>
    <property type="project" value="UniProtKB-UniRule"/>
</dbReference>
<evidence type="ECO:0000256" key="8">
    <source>
        <dbReference type="ARBA" id="ARBA00023239"/>
    </source>
</evidence>
<accession>A0A364XXH4</accession>
<evidence type="ECO:0000256" key="9">
    <source>
        <dbReference type="PIRNR" id="PIRNR001332"/>
    </source>
</evidence>
<dbReference type="EC" id="4.1.1.5" evidence="4 9"/>
<dbReference type="Gene3D" id="3.30.1330.80">
    <property type="entry name" value="Hypothetical protein, similar to alpha- acetolactate decarboxylase, domain 2"/>
    <property type="match status" value="2"/>
</dbReference>
<evidence type="ECO:0000313" key="10">
    <source>
        <dbReference type="EMBL" id="RAV98698.1"/>
    </source>
</evidence>
<dbReference type="SUPFAM" id="SSF117856">
    <property type="entry name" value="AF0104/ALDC/Ptd012-like"/>
    <property type="match status" value="1"/>
</dbReference>
<comment type="similarity">
    <text evidence="3 9">Belongs to the alpha-acetolactate decarboxylase family.</text>
</comment>
<dbReference type="Proteomes" id="UP000251889">
    <property type="component" value="Unassembled WGS sequence"/>
</dbReference>
<dbReference type="PANTHER" id="PTHR35524">
    <property type="entry name" value="ALPHA-ACETOLACTATE DECARBOXYLASE"/>
    <property type="match status" value="1"/>
</dbReference>